<name>A0A0F2M496_SPOSC</name>
<organism evidence="2 3">
    <name type="scientific">Sporothrix schenckii 1099-18</name>
    <dbReference type="NCBI Taxonomy" id="1397361"/>
    <lineage>
        <taxon>Eukaryota</taxon>
        <taxon>Fungi</taxon>
        <taxon>Dikarya</taxon>
        <taxon>Ascomycota</taxon>
        <taxon>Pezizomycotina</taxon>
        <taxon>Sordariomycetes</taxon>
        <taxon>Sordariomycetidae</taxon>
        <taxon>Ophiostomatales</taxon>
        <taxon>Ophiostomataceae</taxon>
        <taxon>Sporothrix</taxon>
    </lineage>
</organism>
<evidence type="ECO:0000313" key="2">
    <source>
        <dbReference type="EMBL" id="KJR83929.1"/>
    </source>
</evidence>
<dbReference type="AlphaFoldDB" id="A0A0F2M496"/>
<protein>
    <recommendedName>
        <fullName evidence="1">F-box domain-containing protein</fullName>
    </recommendedName>
</protein>
<reference evidence="2 3" key="2">
    <citation type="journal article" date="2015" name="Eukaryot. Cell">
        <title>Asexual propagation of a virulent clone complex in a human and feline outbreak of sporotrichosis.</title>
        <authorList>
            <person name="Teixeira Mde M."/>
            <person name="Rodrigues A.M."/>
            <person name="Tsui C.K."/>
            <person name="de Almeida L.G."/>
            <person name="Van Diepeningen A.D."/>
            <person name="van den Ende B.G."/>
            <person name="Fernandes G.F."/>
            <person name="Kano R."/>
            <person name="Hamelin R.C."/>
            <person name="Lopes-Bezerra L.M."/>
            <person name="Vasconcelos A.T."/>
            <person name="de Hoog S."/>
            <person name="de Camargo Z.P."/>
            <person name="Felipe M.S."/>
        </authorList>
    </citation>
    <scope>NUCLEOTIDE SEQUENCE [LARGE SCALE GENOMIC DNA]</scope>
    <source>
        <strain evidence="2 3">1099-18</strain>
    </source>
</reference>
<dbReference type="EMBL" id="AXCR01000008">
    <property type="protein sequence ID" value="KJR83929.1"/>
    <property type="molecule type" value="Genomic_DNA"/>
</dbReference>
<evidence type="ECO:0000259" key="1">
    <source>
        <dbReference type="PROSITE" id="PS50181"/>
    </source>
</evidence>
<accession>A0A0F2M496</accession>
<dbReference type="VEuPathDB" id="FungiDB:SPSK_00277"/>
<feature type="domain" description="F-box" evidence="1">
    <location>
        <begin position="47"/>
        <end position="95"/>
    </location>
</feature>
<dbReference type="CDD" id="cd09917">
    <property type="entry name" value="F-box_SF"/>
    <property type="match status" value="1"/>
</dbReference>
<dbReference type="PROSITE" id="PS50181">
    <property type="entry name" value="FBOX"/>
    <property type="match status" value="1"/>
</dbReference>
<dbReference type="OrthoDB" id="1638493at2759"/>
<comment type="caution">
    <text evidence="2">The sequence shown here is derived from an EMBL/GenBank/DDBJ whole genome shotgun (WGS) entry which is preliminary data.</text>
</comment>
<dbReference type="InterPro" id="IPR036047">
    <property type="entry name" value="F-box-like_dom_sf"/>
</dbReference>
<dbReference type="KEGG" id="ssck:SPSK_00277"/>
<dbReference type="SUPFAM" id="SSF81383">
    <property type="entry name" value="F-box domain"/>
    <property type="match status" value="1"/>
</dbReference>
<proteinExistence type="predicted"/>
<evidence type="ECO:0000313" key="3">
    <source>
        <dbReference type="Proteomes" id="UP000033710"/>
    </source>
</evidence>
<dbReference type="RefSeq" id="XP_016586605.1">
    <property type="nucleotide sequence ID" value="XM_016727251.1"/>
</dbReference>
<gene>
    <name evidence="2" type="ORF">SPSK_00277</name>
</gene>
<reference evidence="2 3" key="1">
    <citation type="journal article" date="2014" name="BMC Genomics">
        <title>Comparative genomics of the major fungal agents of human and animal Sporotrichosis: Sporothrix schenckii and Sporothrix brasiliensis.</title>
        <authorList>
            <person name="Teixeira M.M."/>
            <person name="de Almeida L.G."/>
            <person name="Kubitschek-Barreira P."/>
            <person name="Alves F.L."/>
            <person name="Kioshima E.S."/>
            <person name="Abadio A.K."/>
            <person name="Fernandes L."/>
            <person name="Derengowski L.S."/>
            <person name="Ferreira K.S."/>
            <person name="Souza R.C."/>
            <person name="Ruiz J.C."/>
            <person name="de Andrade N.C."/>
            <person name="Paes H.C."/>
            <person name="Nicola A.M."/>
            <person name="Albuquerque P."/>
            <person name="Gerber A.L."/>
            <person name="Martins V.P."/>
            <person name="Peconick L.D."/>
            <person name="Neto A.V."/>
            <person name="Chaucanez C.B."/>
            <person name="Silva P.A."/>
            <person name="Cunha O.L."/>
            <person name="de Oliveira F.F."/>
            <person name="dos Santos T.C."/>
            <person name="Barros A.L."/>
            <person name="Soares M.A."/>
            <person name="de Oliveira L.M."/>
            <person name="Marini M.M."/>
            <person name="Villalobos-Duno H."/>
            <person name="Cunha M.M."/>
            <person name="de Hoog S."/>
            <person name="da Silveira J.F."/>
            <person name="Henrissat B."/>
            <person name="Nino-Vega G.A."/>
            <person name="Cisalpino P.S."/>
            <person name="Mora-Montes H.M."/>
            <person name="Almeida S.R."/>
            <person name="Stajich J.E."/>
            <person name="Lopes-Bezerra L.M."/>
            <person name="Vasconcelos A.T."/>
            <person name="Felipe M.S."/>
        </authorList>
    </citation>
    <scope>NUCLEOTIDE SEQUENCE [LARGE SCALE GENOMIC DNA]</scope>
    <source>
        <strain evidence="2 3">1099-18</strain>
    </source>
</reference>
<dbReference type="InterPro" id="IPR001810">
    <property type="entry name" value="F-box_dom"/>
</dbReference>
<dbReference type="Proteomes" id="UP000033710">
    <property type="component" value="Unassembled WGS sequence"/>
</dbReference>
<dbReference type="GeneID" id="27662528"/>
<sequence>MSLAVCMSPNRAAHCASESPFGNPAGIGSIGCLPPTSVPTGAAQETKTVLDRTPVEVLVEVFQHLDMTSAFSLAATNKRFSGIFAENRTSIVLRIAQEEFSPFDSLLQVVKASPADLMIPWGTWLDKRIRRQNTVLSPGGTLPRHCPGHTAAIKISCAEARVEKSDINRLLSICRTVRGWERIFPQHRFNASPLMTRSLTSRENFRLRRALYHWMRYAYYFHGDLVRPNVFVPSGRDIRINQLRSLSNSELGELKDLWRTVEDIIELTMCPSIANVRIGADFELSEKDAARIGWGEQRENRIVVATMSKLSPDELLYYMENSHKFTKLRLIQDIRQRHPHFEFDTESLTIALSCVIHERWRRMQTEFPAMTQPSSGTLCLPVYTRMMGQCHGGILDWDDPAMEAYCARIGEMIGLNLDWRPEESFFRSRPEIPTGLLNP</sequence>